<evidence type="ECO:0000256" key="2">
    <source>
        <dbReference type="ARBA" id="ARBA00023033"/>
    </source>
</evidence>
<accession>A0A1B1YXA5</accession>
<dbReference type="InterPro" id="IPR036661">
    <property type="entry name" value="Luciferase-like_sf"/>
</dbReference>
<evidence type="ECO:0000259" key="3">
    <source>
        <dbReference type="Pfam" id="PF00296"/>
    </source>
</evidence>
<dbReference type="SUPFAM" id="SSF51679">
    <property type="entry name" value="Bacterial luciferase-like"/>
    <property type="match status" value="1"/>
</dbReference>
<gene>
    <name evidence="4" type="ORF">PG2T_14900</name>
</gene>
<dbReference type="RefSeq" id="WP_068807269.1">
    <property type="nucleotide sequence ID" value="NZ_CP014671.1"/>
</dbReference>
<dbReference type="EMBL" id="CP014671">
    <property type="protein sequence ID" value="ANX05346.1"/>
    <property type="molecule type" value="Genomic_DNA"/>
</dbReference>
<dbReference type="KEGG" id="gbi:PG2T_14900"/>
<dbReference type="PANTHER" id="PTHR30137">
    <property type="entry name" value="LUCIFERASE-LIKE MONOOXYGENASE"/>
    <property type="match status" value="1"/>
</dbReference>
<dbReference type="Pfam" id="PF00296">
    <property type="entry name" value="Bac_luciferase"/>
    <property type="match status" value="1"/>
</dbReference>
<keyword evidence="2" id="KW-0503">Monooxygenase</keyword>
<dbReference type="InterPro" id="IPR050766">
    <property type="entry name" value="Bact_Lucif_Oxidored"/>
</dbReference>
<dbReference type="STRING" id="1810504.PG2T_14900"/>
<name>A0A1B1YXA5_9GAMM</name>
<dbReference type="Gene3D" id="3.20.20.30">
    <property type="entry name" value="Luciferase-like domain"/>
    <property type="match status" value="1"/>
</dbReference>
<proteinExistence type="predicted"/>
<dbReference type="GO" id="GO:0005829">
    <property type="term" value="C:cytosol"/>
    <property type="evidence" value="ECO:0007669"/>
    <property type="project" value="TreeGrafter"/>
</dbReference>
<sequence length="419" mass="47539">MKTVAFNLMPYKDLPADFEKKYDSVWVSIPRTLYDPRKGHQYYHDYLDALETAVDLGYDAVGVNEHHSNGYGLMPSPNLMASILSRKVRHSDTTSLVVLGNSLALYNPPIRVAEEMAMLDVLSGGKFIAGFPVGTSMDTNYVYGINPSEMRERYYEAHELVMKAWTSDEVFTWNGKYNQLRYVNTWPRTAQRPHPPVWIPGGGSVETYDFSLLNDYSFSYLSFFGHKYAKKVMGPFWDRADALGKDRNPYRAGYAQFICVSETDAQAQIDYEEHVKYFFAKCMHIDPRFFEAPGYRTVASLRAGLRSQLDGTAKVGKAILDQGFGWKELVESGYIIAGSPQTVREQIIEAARELHVGNLIWLFHVGSMPQHLTLKNLHLFAEGVLPHIRNLWPQWDAAPFWPSGFGDDPSQPAAHRDVA</sequence>
<dbReference type="PANTHER" id="PTHR30137:SF8">
    <property type="entry name" value="BLR5498 PROTEIN"/>
    <property type="match status" value="1"/>
</dbReference>
<dbReference type="GO" id="GO:0016705">
    <property type="term" value="F:oxidoreductase activity, acting on paired donors, with incorporation or reduction of molecular oxygen"/>
    <property type="evidence" value="ECO:0007669"/>
    <property type="project" value="InterPro"/>
</dbReference>
<keyword evidence="5" id="KW-1185">Reference proteome</keyword>
<dbReference type="AlphaFoldDB" id="A0A1B1YXA5"/>
<dbReference type="OrthoDB" id="9814695at2"/>
<evidence type="ECO:0000313" key="4">
    <source>
        <dbReference type="EMBL" id="ANX05346.1"/>
    </source>
</evidence>
<organism evidence="4 5">
    <name type="scientific">Immundisolibacter cernigliae</name>
    <dbReference type="NCBI Taxonomy" id="1810504"/>
    <lineage>
        <taxon>Bacteria</taxon>
        <taxon>Pseudomonadati</taxon>
        <taxon>Pseudomonadota</taxon>
        <taxon>Gammaproteobacteria</taxon>
        <taxon>Immundisolibacterales</taxon>
        <taxon>Immundisolibacteraceae</taxon>
        <taxon>Immundisolibacter</taxon>
    </lineage>
</organism>
<dbReference type="Proteomes" id="UP000092952">
    <property type="component" value="Chromosome"/>
</dbReference>
<evidence type="ECO:0000256" key="1">
    <source>
        <dbReference type="ARBA" id="ARBA00023002"/>
    </source>
</evidence>
<dbReference type="InParanoid" id="A0A1B1YXA5"/>
<protein>
    <submittedName>
        <fullName evidence="4">Luciferase</fullName>
    </submittedName>
</protein>
<reference evidence="5" key="1">
    <citation type="submission" date="2016-03" db="EMBL/GenBank/DDBJ databases">
        <title>Complete genome sequence of Solimmundus cernigliae, representing a novel lineage of polycyclic aromatic hydrocarbon degraders within the Gammaproteobacteria.</title>
        <authorList>
            <person name="Singleton D.R."/>
            <person name="Dickey A.N."/>
            <person name="Scholl E.H."/>
            <person name="Wright F.A."/>
            <person name="Aitken M.D."/>
        </authorList>
    </citation>
    <scope>NUCLEOTIDE SEQUENCE [LARGE SCALE GENOMIC DNA]</scope>
    <source>
        <strain evidence="5">TR3.2</strain>
    </source>
</reference>
<feature type="domain" description="Luciferase-like" evidence="3">
    <location>
        <begin position="41"/>
        <end position="352"/>
    </location>
</feature>
<dbReference type="GO" id="GO:0004497">
    <property type="term" value="F:monooxygenase activity"/>
    <property type="evidence" value="ECO:0007669"/>
    <property type="project" value="UniProtKB-KW"/>
</dbReference>
<dbReference type="InterPro" id="IPR011251">
    <property type="entry name" value="Luciferase-like_dom"/>
</dbReference>
<keyword evidence="1" id="KW-0560">Oxidoreductase</keyword>
<evidence type="ECO:0000313" key="5">
    <source>
        <dbReference type="Proteomes" id="UP000092952"/>
    </source>
</evidence>